<dbReference type="Gene3D" id="3.40.630.30">
    <property type="match status" value="1"/>
</dbReference>
<evidence type="ECO:0000256" key="2">
    <source>
        <dbReference type="ARBA" id="ARBA00010712"/>
    </source>
</evidence>
<protein>
    <recommendedName>
        <fullName evidence="4 8">L-2,4-diaminobutyric acid acetyltransferase</fullName>
        <shortName evidence="8">DABA acetyltransferase</shortName>
        <ecNumber evidence="3 8">2.3.1.178</ecNumber>
    </recommendedName>
</protein>
<comment type="pathway">
    <text evidence="1 8">Amine and polyamine biosynthesis; ectoine biosynthesis; L-ectoine from L-aspartate 4-semialdehyde: step 2/3.</text>
</comment>
<comment type="caution">
    <text evidence="10">The sequence shown here is derived from an EMBL/GenBank/DDBJ whole genome shotgun (WGS) entry which is preliminary data.</text>
</comment>
<evidence type="ECO:0000256" key="7">
    <source>
        <dbReference type="ARBA" id="ARBA00048924"/>
    </source>
</evidence>
<accession>A0A839IP97</accession>
<keyword evidence="11" id="KW-1185">Reference proteome</keyword>
<name>A0A839IP97_9GAMM</name>
<dbReference type="NCBIfam" id="TIGR02406">
    <property type="entry name" value="ectoine_EctA"/>
    <property type="match status" value="1"/>
</dbReference>
<dbReference type="CDD" id="cd04301">
    <property type="entry name" value="NAT_SF"/>
    <property type="match status" value="1"/>
</dbReference>
<dbReference type="InterPro" id="IPR000182">
    <property type="entry name" value="GNAT_dom"/>
</dbReference>
<evidence type="ECO:0000256" key="6">
    <source>
        <dbReference type="ARBA" id="ARBA00023315"/>
    </source>
</evidence>
<dbReference type="EC" id="2.3.1.178" evidence="3 8"/>
<evidence type="ECO:0000256" key="4">
    <source>
        <dbReference type="ARBA" id="ARBA00017935"/>
    </source>
</evidence>
<keyword evidence="5 8" id="KW-0808">Transferase</keyword>
<dbReference type="InterPro" id="IPR012772">
    <property type="entry name" value="Ectoine_EctA"/>
</dbReference>
<dbReference type="UniPathway" id="UPA00067">
    <property type="reaction ID" value="UER00122"/>
</dbReference>
<dbReference type="InterPro" id="IPR016181">
    <property type="entry name" value="Acyl_CoA_acyltransferase"/>
</dbReference>
<proteinExistence type="inferred from homology"/>
<dbReference type="EMBL" id="JACJFM010000006">
    <property type="protein sequence ID" value="MBB1486319.1"/>
    <property type="molecule type" value="Genomic_DNA"/>
</dbReference>
<comment type="similarity">
    <text evidence="2 8">Belongs to the acetyltransferase family. EctA subfamily.</text>
</comment>
<evidence type="ECO:0000313" key="11">
    <source>
        <dbReference type="Proteomes" id="UP000565262"/>
    </source>
</evidence>
<evidence type="ECO:0000313" key="10">
    <source>
        <dbReference type="EMBL" id="MBB1486319.1"/>
    </source>
</evidence>
<gene>
    <name evidence="8 10" type="primary">ectA</name>
    <name evidence="10" type="ORF">H4O21_06835</name>
</gene>
<feature type="domain" description="N-acetyltransferase" evidence="9">
    <location>
        <begin position="19"/>
        <end position="176"/>
    </location>
</feature>
<dbReference type="SUPFAM" id="SSF55729">
    <property type="entry name" value="Acyl-CoA N-acyltransferases (Nat)"/>
    <property type="match status" value="1"/>
</dbReference>
<dbReference type="Proteomes" id="UP000565262">
    <property type="component" value="Unassembled WGS sequence"/>
</dbReference>
<organism evidence="10 11">
    <name type="scientific">Oceanospirillum sediminis</name>
    <dbReference type="NCBI Taxonomy" id="2760088"/>
    <lineage>
        <taxon>Bacteria</taxon>
        <taxon>Pseudomonadati</taxon>
        <taxon>Pseudomonadota</taxon>
        <taxon>Gammaproteobacteria</taxon>
        <taxon>Oceanospirillales</taxon>
        <taxon>Oceanospirillaceae</taxon>
        <taxon>Oceanospirillum</taxon>
    </lineage>
</organism>
<evidence type="ECO:0000259" key="9">
    <source>
        <dbReference type="PROSITE" id="PS51186"/>
    </source>
</evidence>
<evidence type="ECO:0000256" key="5">
    <source>
        <dbReference type="ARBA" id="ARBA00022679"/>
    </source>
</evidence>
<comment type="function">
    <text evidence="8">Catalyzes the acetylation of L-2,4-diaminobutyrate (DABA) to gamma-N-acetyl-alpha,gamma-diaminobutyric acid (ADABA) with acetyl coenzyme A.</text>
</comment>
<evidence type="ECO:0000256" key="3">
    <source>
        <dbReference type="ARBA" id="ARBA00012355"/>
    </source>
</evidence>
<dbReference type="PROSITE" id="PS51186">
    <property type="entry name" value="GNAT"/>
    <property type="match status" value="1"/>
</dbReference>
<evidence type="ECO:0000256" key="8">
    <source>
        <dbReference type="RuleBase" id="RU365045"/>
    </source>
</evidence>
<sequence>MISDLSDSSHNTSTYSSAFLFKKPELKDGLSIHELVENCPPLDLNSSYCYMLCSSIWADTSVCSWQDNTLSGFVSALIRPDRPDTLFIWQVAVARSARGQKLASQMIKAILERDSCSSIRYIHTTISPDNNASWGTFRSLARELGSASRTHAFLDQELHFRNQHESEDLFEIGPLKHR</sequence>
<comment type="catalytic activity">
    <reaction evidence="7 8">
        <text>L-2,4-diaminobutanoate + acetyl-CoA = (2S)-4-acetamido-2-aminobutanoate + CoA + H(+)</text>
        <dbReference type="Rhea" id="RHEA:16901"/>
        <dbReference type="ChEBI" id="CHEBI:15378"/>
        <dbReference type="ChEBI" id="CHEBI:57287"/>
        <dbReference type="ChEBI" id="CHEBI:57288"/>
        <dbReference type="ChEBI" id="CHEBI:58761"/>
        <dbReference type="ChEBI" id="CHEBI:58929"/>
        <dbReference type="EC" id="2.3.1.178"/>
    </reaction>
</comment>
<dbReference type="GO" id="GO:0019491">
    <property type="term" value="P:ectoine biosynthetic process"/>
    <property type="evidence" value="ECO:0007669"/>
    <property type="project" value="UniProtKB-UniPathway"/>
</dbReference>
<dbReference type="AlphaFoldDB" id="A0A839IP97"/>
<evidence type="ECO:0000256" key="1">
    <source>
        <dbReference type="ARBA" id="ARBA00004978"/>
    </source>
</evidence>
<dbReference type="Pfam" id="PF00583">
    <property type="entry name" value="Acetyltransf_1"/>
    <property type="match status" value="1"/>
</dbReference>
<reference evidence="10 11" key="1">
    <citation type="submission" date="2020-08" db="EMBL/GenBank/DDBJ databases">
        <title>Oceanospirillum sp. nov. isolated from marine sediment.</title>
        <authorList>
            <person name="Ji X."/>
        </authorList>
    </citation>
    <scope>NUCLEOTIDE SEQUENCE [LARGE SCALE GENOMIC DNA]</scope>
    <source>
        <strain evidence="10 11">D5</strain>
    </source>
</reference>
<keyword evidence="6 8" id="KW-0012">Acyltransferase</keyword>
<dbReference type="GO" id="GO:0033816">
    <property type="term" value="F:diaminobutyrate acetyltransferase activity"/>
    <property type="evidence" value="ECO:0007669"/>
    <property type="project" value="UniProtKB-EC"/>
</dbReference>